<protein>
    <submittedName>
        <fullName evidence="5">TetR family transcriptional regulator</fullName>
    </submittedName>
</protein>
<dbReference type="RefSeq" id="WP_160839415.1">
    <property type="nucleotide sequence ID" value="NZ_WMET01000005.1"/>
</dbReference>
<dbReference type="EMBL" id="WMET01000005">
    <property type="protein sequence ID" value="MYL21587.1"/>
    <property type="molecule type" value="Genomic_DNA"/>
</dbReference>
<dbReference type="InterPro" id="IPR001647">
    <property type="entry name" value="HTH_TetR"/>
</dbReference>
<evidence type="ECO:0000256" key="2">
    <source>
        <dbReference type="ARBA" id="ARBA00023125"/>
    </source>
</evidence>
<reference evidence="5 6" key="1">
    <citation type="submission" date="2019-11" db="EMBL/GenBank/DDBJ databases">
        <title>Genome sequences of 17 halophilic strains isolated from different environments.</title>
        <authorList>
            <person name="Furrow R.E."/>
        </authorList>
    </citation>
    <scope>NUCLEOTIDE SEQUENCE [LARGE SCALE GENOMIC DNA]</scope>
    <source>
        <strain evidence="5 6">22511_23_Filter</strain>
    </source>
</reference>
<keyword evidence="1" id="KW-0678">Repressor</keyword>
<proteinExistence type="predicted"/>
<gene>
    <name evidence="5" type="ORF">GLW04_16910</name>
</gene>
<dbReference type="PANTHER" id="PTHR43479">
    <property type="entry name" value="ACREF/ENVCD OPERON REPRESSOR-RELATED"/>
    <property type="match status" value="1"/>
</dbReference>
<dbReference type="OrthoDB" id="9810250at2"/>
<sequence length="188" mass="22101">MSEKMDRRKKYTRRVLKESLIHLLNEKPIADITVKEICARADINRSTFYTHYSDQYDLLGRIEEEITADMNTYLSQYDHELEEESIQMTEKILTYVLENKLLFQTLLKGEAAPSFEKRMMNLTRGFMLDNLTSDKVISKQESEYVSTFVISGVIHVIKDWIQNDMDQPPEEMAVMVNHFILHGLSHFD</sequence>
<dbReference type="InterPro" id="IPR050624">
    <property type="entry name" value="HTH-type_Tx_Regulator"/>
</dbReference>
<dbReference type="SUPFAM" id="SSF46689">
    <property type="entry name" value="Homeodomain-like"/>
    <property type="match status" value="1"/>
</dbReference>
<dbReference type="Pfam" id="PF00440">
    <property type="entry name" value="TetR_N"/>
    <property type="match status" value="1"/>
</dbReference>
<accession>A0A845E5X4</accession>
<dbReference type="Proteomes" id="UP000460949">
    <property type="component" value="Unassembled WGS sequence"/>
</dbReference>
<feature type="DNA-binding region" description="H-T-H motif" evidence="3">
    <location>
        <begin position="33"/>
        <end position="52"/>
    </location>
</feature>
<name>A0A845E5X4_9BACI</name>
<keyword evidence="2 3" id="KW-0238">DNA-binding</keyword>
<evidence type="ECO:0000256" key="1">
    <source>
        <dbReference type="ARBA" id="ARBA00022491"/>
    </source>
</evidence>
<dbReference type="InterPro" id="IPR009057">
    <property type="entry name" value="Homeodomain-like_sf"/>
</dbReference>
<dbReference type="PROSITE" id="PS50977">
    <property type="entry name" value="HTH_TETR_2"/>
    <property type="match status" value="1"/>
</dbReference>
<evidence type="ECO:0000313" key="6">
    <source>
        <dbReference type="Proteomes" id="UP000460949"/>
    </source>
</evidence>
<feature type="domain" description="HTH tetR-type" evidence="4">
    <location>
        <begin position="10"/>
        <end position="70"/>
    </location>
</feature>
<evidence type="ECO:0000259" key="4">
    <source>
        <dbReference type="PROSITE" id="PS50977"/>
    </source>
</evidence>
<dbReference type="Gene3D" id="1.10.357.10">
    <property type="entry name" value="Tetracycline Repressor, domain 2"/>
    <property type="match status" value="1"/>
</dbReference>
<comment type="caution">
    <text evidence="5">The sequence shown here is derived from an EMBL/GenBank/DDBJ whole genome shotgun (WGS) entry which is preliminary data.</text>
</comment>
<dbReference type="GO" id="GO:0003677">
    <property type="term" value="F:DNA binding"/>
    <property type="evidence" value="ECO:0007669"/>
    <property type="project" value="UniProtKB-UniRule"/>
</dbReference>
<dbReference type="InterPro" id="IPR039532">
    <property type="entry name" value="TetR_C_Firmicutes"/>
</dbReference>
<dbReference type="PANTHER" id="PTHR43479:SF7">
    <property type="entry name" value="TETR-FAMILY TRANSCRIPTIONAL REGULATOR"/>
    <property type="match status" value="1"/>
</dbReference>
<evidence type="ECO:0000256" key="3">
    <source>
        <dbReference type="PROSITE-ProRule" id="PRU00335"/>
    </source>
</evidence>
<organism evidence="5 6">
    <name type="scientific">Halobacillus litoralis</name>
    <dbReference type="NCBI Taxonomy" id="45668"/>
    <lineage>
        <taxon>Bacteria</taxon>
        <taxon>Bacillati</taxon>
        <taxon>Bacillota</taxon>
        <taxon>Bacilli</taxon>
        <taxon>Bacillales</taxon>
        <taxon>Bacillaceae</taxon>
        <taxon>Halobacillus</taxon>
    </lineage>
</organism>
<evidence type="ECO:0000313" key="5">
    <source>
        <dbReference type="EMBL" id="MYL21587.1"/>
    </source>
</evidence>
<dbReference type="Pfam" id="PF14278">
    <property type="entry name" value="TetR_C_8"/>
    <property type="match status" value="1"/>
</dbReference>
<dbReference type="AlphaFoldDB" id="A0A845E5X4"/>